<feature type="compositionally biased region" description="Basic and acidic residues" evidence="1">
    <location>
        <begin position="27"/>
        <end position="36"/>
    </location>
</feature>
<dbReference type="OrthoDB" id="10414793at2759"/>
<accession>R0M930</accession>
<dbReference type="HOGENOM" id="CLU_1195176_0_0_1"/>
<dbReference type="VEuPathDB" id="MicrosporidiaDB:NBO_27g0016"/>
<gene>
    <name evidence="2" type="ORF">NBO_27g0016</name>
</gene>
<dbReference type="EMBL" id="KB908935">
    <property type="protein sequence ID" value="EOB14459.1"/>
    <property type="molecule type" value="Genomic_DNA"/>
</dbReference>
<reference evidence="2 3" key="1">
    <citation type="journal article" date="2013" name="BMC Genomics">
        <title>Comparative genomics of parasitic silkworm microsporidia reveal an association between genome expansion and host adaptation.</title>
        <authorList>
            <person name="Pan G."/>
            <person name="Xu J."/>
            <person name="Li T."/>
            <person name="Xia Q."/>
            <person name="Liu S.L."/>
            <person name="Zhang G."/>
            <person name="Li S."/>
            <person name="Li C."/>
            <person name="Liu H."/>
            <person name="Yang L."/>
            <person name="Liu T."/>
            <person name="Zhang X."/>
            <person name="Wu Z."/>
            <person name="Fan W."/>
            <person name="Dang X."/>
            <person name="Xiang H."/>
            <person name="Tao M."/>
            <person name="Li Y."/>
            <person name="Hu J."/>
            <person name="Li Z."/>
            <person name="Lin L."/>
            <person name="Luo J."/>
            <person name="Geng L."/>
            <person name="Wang L."/>
            <person name="Long M."/>
            <person name="Wan Y."/>
            <person name="He N."/>
            <person name="Zhang Z."/>
            <person name="Lu C."/>
            <person name="Keeling P.J."/>
            <person name="Wang J."/>
            <person name="Xiang Z."/>
            <person name="Zhou Z."/>
        </authorList>
    </citation>
    <scope>NUCLEOTIDE SEQUENCE [LARGE SCALE GENOMIC DNA]</scope>
    <source>
        <strain evidence="3">CQ1 / CVCC 102059</strain>
    </source>
</reference>
<organism evidence="2 3">
    <name type="scientific">Nosema bombycis (strain CQ1 / CVCC 102059)</name>
    <name type="common">Microsporidian parasite</name>
    <name type="synonym">Pebrine of silkworm</name>
    <dbReference type="NCBI Taxonomy" id="578461"/>
    <lineage>
        <taxon>Eukaryota</taxon>
        <taxon>Fungi</taxon>
        <taxon>Fungi incertae sedis</taxon>
        <taxon>Microsporidia</taxon>
        <taxon>Nosematidae</taxon>
        <taxon>Nosema</taxon>
    </lineage>
</organism>
<feature type="region of interest" description="Disordered" evidence="1">
    <location>
        <begin position="21"/>
        <end position="114"/>
    </location>
</feature>
<sequence>MEDYDLETKGYYLRLNSCDDSPSQKFKLVDMPKTDQGKTPLAPLPNESDGNSQDNVNDACSNVNMSNKLPASIPNTASGKSRNSISDPCSNVNTAKATSAPNSTTANGNSQNTIADPCSTVNIAKATSAQNLNTANCISQNNSPIISTNETMPNIVFIPVTFEPNSIPFLTEGSQFGNNITPFTFDANRSKAPTSFNSVYKFRRPAQPGNGSNNHLQWTGLFRRYY</sequence>
<evidence type="ECO:0000313" key="2">
    <source>
        <dbReference type="EMBL" id="EOB14459.1"/>
    </source>
</evidence>
<name>R0M930_NOSB1</name>
<proteinExistence type="predicted"/>
<keyword evidence="3" id="KW-1185">Reference proteome</keyword>
<protein>
    <submittedName>
        <fullName evidence="2">Uncharacterized protein</fullName>
    </submittedName>
</protein>
<evidence type="ECO:0000256" key="1">
    <source>
        <dbReference type="SAM" id="MobiDB-lite"/>
    </source>
</evidence>
<evidence type="ECO:0000313" key="3">
    <source>
        <dbReference type="Proteomes" id="UP000016927"/>
    </source>
</evidence>
<dbReference type="AlphaFoldDB" id="R0M930"/>
<feature type="compositionally biased region" description="Polar residues" evidence="1">
    <location>
        <begin position="48"/>
        <end position="114"/>
    </location>
</feature>
<dbReference type="Proteomes" id="UP000016927">
    <property type="component" value="Unassembled WGS sequence"/>
</dbReference>